<dbReference type="AlphaFoldDB" id="A0A6C0BM04"/>
<protein>
    <submittedName>
        <fullName evidence="1">Uncharacterized protein</fullName>
    </submittedName>
</protein>
<reference evidence="1" key="1">
    <citation type="journal article" date="2020" name="Nature">
        <title>Giant virus diversity and host interactions through global metagenomics.</title>
        <authorList>
            <person name="Schulz F."/>
            <person name="Roux S."/>
            <person name="Paez-Espino D."/>
            <person name="Jungbluth S."/>
            <person name="Walsh D.A."/>
            <person name="Denef V.J."/>
            <person name="McMahon K.D."/>
            <person name="Konstantinidis K.T."/>
            <person name="Eloe-Fadrosh E.A."/>
            <person name="Kyrpides N.C."/>
            <person name="Woyke T."/>
        </authorList>
    </citation>
    <scope>NUCLEOTIDE SEQUENCE</scope>
    <source>
        <strain evidence="1">GVMAG-M-3300017989-17</strain>
    </source>
</reference>
<name>A0A6C0BM04_9ZZZZ</name>
<sequence>MSRFQGDSVEIVKETMERFPIDFNQAIRAEVDALRDRKRHEWKAQRRQQIYNQAVHSTFLQEPSVTFPFSRGQYVWNAEVFRELVVEHGRDIDIFVSFGHNGDNLLPLDRWNELQSLDKSLSHAYAKMRLQK</sequence>
<accession>A0A6C0BM04</accession>
<evidence type="ECO:0000313" key="1">
    <source>
        <dbReference type="EMBL" id="QHS93415.1"/>
    </source>
</evidence>
<organism evidence="1">
    <name type="scientific">viral metagenome</name>
    <dbReference type="NCBI Taxonomy" id="1070528"/>
    <lineage>
        <taxon>unclassified sequences</taxon>
        <taxon>metagenomes</taxon>
        <taxon>organismal metagenomes</taxon>
    </lineage>
</organism>
<proteinExistence type="predicted"/>
<dbReference type="EMBL" id="MN739203">
    <property type="protein sequence ID" value="QHS93415.1"/>
    <property type="molecule type" value="Genomic_DNA"/>
</dbReference>